<keyword evidence="8" id="KW-1185">Reference proteome</keyword>
<organism evidence="7 8">
    <name type="scientific">Lottia gigantea</name>
    <name type="common">Giant owl limpet</name>
    <dbReference type="NCBI Taxonomy" id="225164"/>
    <lineage>
        <taxon>Eukaryota</taxon>
        <taxon>Metazoa</taxon>
        <taxon>Spiralia</taxon>
        <taxon>Lophotrochozoa</taxon>
        <taxon>Mollusca</taxon>
        <taxon>Gastropoda</taxon>
        <taxon>Patellogastropoda</taxon>
        <taxon>Lottioidea</taxon>
        <taxon>Lottiidae</taxon>
        <taxon>Lottia</taxon>
    </lineage>
</organism>
<dbReference type="Pfam" id="PF09360">
    <property type="entry name" value="zf-CDGSH"/>
    <property type="match status" value="2"/>
</dbReference>
<dbReference type="PANTHER" id="PTHR46491:SF3">
    <property type="entry name" value="CDGSH IRON-SULFUR DOMAIN-CONTAINING PROTEIN 3, MITOCHONDRIAL"/>
    <property type="match status" value="1"/>
</dbReference>
<evidence type="ECO:0000256" key="5">
    <source>
        <dbReference type="ARBA" id="ARBA00034078"/>
    </source>
</evidence>
<dbReference type="HOGENOM" id="CLU_145019_2_1_1"/>
<sequence length="90" mass="10739">GKIFDKKPFQIELQAGKKYYWCLCGASKTQPFCDGSHKVLWGYQEIKTDYKWQPLNFTVDETKNYWLCNCKQSNNRPFCDGTHKQEHIQR</sequence>
<evidence type="ECO:0000313" key="8">
    <source>
        <dbReference type="Proteomes" id="UP000030746"/>
    </source>
</evidence>
<feature type="non-terminal residue" evidence="7">
    <location>
        <position position="1"/>
    </location>
</feature>
<accession>V4CHH3</accession>
<keyword evidence="2" id="KW-0479">Metal-binding</keyword>
<dbReference type="EMBL" id="KB200467">
    <property type="protein sequence ID" value="ESP01575.1"/>
    <property type="molecule type" value="Genomic_DNA"/>
</dbReference>
<dbReference type="GO" id="GO:0051537">
    <property type="term" value="F:2 iron, 2 sulfur cluster binding"/>
    <property type="evidence" value="ECO:0007669"/>
    <property type="project" value="UniProtKB-KW"/>
</dbReference>
<dbReference type="Proteomes" id="UP000030746">
    <property type="component" value="Unassembled WGS sequence"/>
</dbReference>
<dbReference type="GO" id="GO:0046872">
    <property type="term" value="F:metal ion binding"/>
    <property type="evidence" value="ECO:0007669"/>
    <property type="project" value="UniProtKB-KW"/>
</dbReference>
<dbReference type="PANTHER" id="PTHR46491">
    <property type="entry name" value="CDGSH IRON SULFUR DOMAIN PROTEIN HOMOLOG"/>
    <property type="match status" value="1"/>
</dbReference>
<dbReference type="InterPro" id="IPR052950">
    <property type="entry name" value="CISD"/>
</dbReference>
<dbReference type="CTD" id="20253312"/>
<keyword evidence="4" id="KW-0411">Iron-sulfur</keyword>
<evidence type="ECO:0000256" key="2">
    <source>
        <dbReference type="ARBA" id="ARBA00022723"/>
    </source>
</evidence>
<keyword evidence="3" id="KW-0408">Iron</keyword>
<evidence type="ECO:0000256" key="3">
    <source>
        <dbReference type="ARBA" id="ARBA00023004"/>
    </source>
</evidence>
<dbReference type="GeneID" id="20253312"/>
<dbReference type="OMA" id="VFFCGCK"/>
<dbReference type="InterPro" id="IPR042216">
    <property type="entry name" value="MitoNEET_CISD"/>
</dbReference>
<feature type="domain" description="Iron-binding zinc finger CDGSH type" evidence="6">
    <location>
        <begin position="6"/>
        <end position="43"/>
    </location>
</feature>
<reference evidence="7 8" key="1">
    <citation type="journal article" date="2013" name="Nature">
        <title>Insights into bilaterian evolution from three spiralian genomes.</title>
        <authorList>
            <person name="Simakov O."/>
            <person name="Marletaz F."/>
            <person name="Cho S.J."/>
            <person name="Edsinger-Gonzales E."/>
            <person name="Havlak P."/>
            <person name="Hellsten U."/>
            <person name="Kuo D.H."/>
            <person name="Larsson T."/>
            <person name="Lv J."/>
            <person name="Arendt D."/>
            <person name="Savage R."/>
            <person name="Osoegawa K."/>
            <person name="de Jong P."/>
            <person name="Grimwood J."/>
            <person name="Chapman J.A."/>
            <person name="Shapiro H."/>
            <person name="Aerts A."/>
            <person name="Otillar R.P."/>
            <person name="Terry A.Y."/>
            <person name="Boore J.L."/>
            <person name="Grigoriev I.V."/>
            <person name="Lindberg D.R."/>
            <person name="Seaver E.C."/>
            <person name="Weisblat D.A."/>
            <person name="Putnam N.H."/>
            <person name="Rokhsar D.S."/>
        </authorList>
    </citation>
    <scope>NUCLEOTIDE SEQUENCE [LARGE SCALE GENOMIC DNA]</scope>
</reference>
<dbReference type="InterPro" id="IPR018967">
    <property type="entry name" value="FeS-contain_CDGSH-typ"/>
</dbReference>
<dbReference type="RefSeq" id="XP_009047746.1">
    <property type="nucleotide sequence ID" value="XM_009049498.1"/>
</dbReference>
<evidence type="ECO:0000256" key="4">
    <source>
        <dbReference type="ARBA" id="ARBA00023014"/>
    </source>
</evidence>
<name>V4CHH3_LOTGI</name>
<protein>
    <recommendedName>
        <fullName evidence="6">Iron-binding zinc finger CDGSH type domain-containing protein</fullName>
    </recommendedName>
</protein>
<evidence type="ECO:0000259" key="6">
    <source>
        <dbReference type="SMART" id="SM00704"/>
    </source>
</evidence>
<evidence type="ECO:0000256" key="1">
    <source>
        <dbReference type="ARBA" id="ARBA00022714"/>
    </source>
</evidence>
<comment type="cofactor">
    <cofactor evidence="5">
        <name>[2Fe-2S] cluster</name>
        <dbReference type="ChEBI" id="CHEBI:190135"/>
    </cofactor>
</comment>
<dbReference type="GO" id="GO:0005739">
    <property type="term" value="C:mitochondrion"/>
    <property type="evidence" value="ECO:0007669"/>
    <property type="project" value="TreeGrafter"/>
</dbReference>
<gene>
    <name evidence="7" type="ORF">LOTGIDRAFT_99828</name>
</gene>
<dbReference type="SMART" id="SM00704">
    <property type="entry name" value="ZnF_CDGSH"/>
    <property type="match status" value="2"/>
</dbReference>
<proteinExistence type="predicted"/>
<dbReference type="KEGG" id="lgi:LOTGIDRAFT_99828"/>
<dbReference type="Gene3D" id="3.40.5.90">
    <property type="entry name" value="CDGSH iron-sulfur domain, mitoNEET-type"/>
    <property type="match status" value="2"/>
</dbReference>
<feature type="non-terminal residue" evidence="7">
    <location>
        <position position="90"/>
    </location>
</feature>
<dbReference type="OrthoDB" id="15717at2759"/>
<dbReference type="AlphaFoldDB" id="V4CHH3"/>
<feature type="domain" description="Iron-binding zinc finger CDGSH type" evidence="6">
    <location>
        <begin position="54"/>
        <end position="89"/>
    </location>
</feature>
<keyword evidence="1" id="KW-0001">2Fe-2S</keyword>
<dbReference type="STRING" id="225164.V4CHH3"/>
<evidence type="ECO:0000313" key="7">
    <source>
        <dbReference type="EMBL" id="ESP01575.1"/>
    </source>
</evidence>